<keyword evidence="4" id="KW-1185">Reference proteome</keyword>
<keyword evidence="2 3" id="KW-0812">Transmembrane</keyword>
<dbReference type="SUPFAM" id="SSF50998">
    <property type="entry name" value="Quinoprotein alcohol dehydrogenase-like"/>
    <property type="match status" value="1"/>
</dbReference>
<dbReference type="KEGG" id="tet:TTHERM_00310060"/>
<evidence type="ECO:0000256" key="1">
    <source>
        <dbReference type="SAM" id="Coils"/>
    </source>
</evidence>
<dbReference type="Proteomes" id="UP000009168">
    <property type="component" value="Unassembled WGS sequence"/>
</dbReference>
<feature type="transmembrane region" description="Helical" evidence="2">
    <location>
        <begin position="2151"/>
        <end position="2175"/>
    </location>
</feature>
<keyword evidence="1" id="KW-0175">Coiled coil</keyword>
<dbReference type="GeneID" id="24442754"/>
<dbReference type="SMART" id="SM00710">
    <property type="entry name" value="PbH1"/>
    <property type="match status" value="6"/>
</dbReference>
<evidence type="ECO:0000313" key="4">
    <source>
        <dbReference type="Proteomes" id="UP000009168"/>
    </source>
</evidence>
<dbReference type="InterPro" id="IPR011047">
    <property type="entry name" value="Quinoprotein_ADH-like_sf"/>
</dbReference>
<proteinExistence type="predicted"/>
<dbReference type="OrthoDB" id="551205at2759"/>
<feature type="coiled-coil region" evidence="1">
    <location>
        <begin position="2391"/>
        <end position="2418"/>
    </location>
</feature>
<sequence length="2481" mass="286570">MLIRFICSQNTCPQSYEYNRIMYEKGMLPFQLLLIPQTNILIVLSNDNYNSQPSVYYVVDTETNKVTNVVEMVNPVYYIRYVPAIKSIIGINASTFYVFDIYTMSIILQAKVIDQGAQADNFIDTAIAVISSYKNIVVAYNIQQQRVVNTYYSNSTVVNFSCITFAENEHLVFMNDNSTIVIWNVDTGVYFSLQQVQTYQNSLFSHLQNTYYVFFVVNSTKLQLFDYSQYKLGKANLLYTIDTQDTLKQYNKVFDPNQIIIRYCAISMQDQLQYNYLVVSHSTQHIIVFKMPKQFDQKTFQLQPIYTQYIQFQTWIMPQNSLNLYLSGQYMIYVLNFFNEMQPQYSQLLYFPSVQQIPMFPLLNYNNQEIYISVFQENVGMPTQNIFIQGFDQAGKQLLFTPYSYAFSPLTYSAQIVLNSNSAEISYKIIFGGILIYDVNYQQYIYYSVLNNFTWFKQISNYIIIKNANSYTFIQVNHLDEGKSIMILDLVTQQVAYIYPPDQTILGPAFLYNIQEQKIYAFNKQGMLHIWDFNGNHLSQLQISNSKVIQMLKLQNLIAFVDNNQQLNQILDSEKTAKFVYQFSNPLSTFKYLEQIDLIFAGETISGKVYGFKLNKNSYLELFIQLKTLISQSILDVFYTPISKMLYISADYSNSFFDISQCLQDVQQCLSCSQKFYISNSQQQYLQNNSYGQGLQNYPFTTYQNMIQIFLTAQRYSKIMTNIQYIQTQIFTDSQYPLNLEQYILQFNFQKVIQLSFQPIATNNNFQLSYIKLSGDFQFNNFQSIQIQNITFLFDVTKYSNCSLVFNSIVNQVVLDNIQIFSSDSNNLDYCNKINLINSQLTLQNILMDSKTFKNQTYITSIGTQKVKFYNFNLTNCQIGIFSIFNQQSHTILEIKKLNILGNNYLPLQNQNQKQTQSFFSAGQISLDQALIDSNYFLNTNIMQIMVQVNYLNLLFSLSNIVFQNNQFQTVSQSVFFSCLFSLLPQPDHQITASNIFIFNNNIIQNNKLDNNQYFFTNLIQSNNINNIILQNVNLTDNQYLSFIQSQDLVSFQLDTFECSYSNGYLQKYLGNPSSGCFSLQETKQIQIKNLNVSQKLAFDSNLVDILNQKVAQTQIQFYNSSFSNVLLFQSQQYKQANPLIIRSSYQNDILIYNCTFYNNTLFGIPNSIAVSSSAIQIMNIVGTATLNQTQFKNLSSNSDINGFYALSQNTVIINSTFDTTLYQQTNQIQSSNQLSQQINLKGGSVNIKSQSVQIIQSVFKTSESHSGGFIYITSYSQTLNVNISQSQFKDCFTKLNGGAIFLDTLGSTTQLFISDSSFENIYQLNFQSSLIYINEDNVGKNAKVNSFIYLNNTNFTNIFGEDITSIFSITLSQLNVNKSFYQVNLTNSQSSILPLDSLNQIYPSTYISSTRSDVYMDKVTIQNIQDKYQISQDHQIFFSVSKSNFKLYNCVIKDIQMNIGGLAFFDQCSIDIYNLQISNIKYQTKNERLLQPLNSYLYQITSLQFSNSIITMNQSNLSNIFCQNVCIGGFALIQSSQLSISNSNFTNIQSYSGGAITIQNPKLNVLISKCIFQDNLSNLDGGALQIASTQIMANNISINKNIFQKNTAQQGQGGAIYFYTQNSTSDNSLTIQDNLINNNVAYIGGGIKYEGIVPVLINNTIQDNKAVLYGQNTFSYPTKLQLENAQEIINSYNNIEVYENKIVINHQRSGQSLPNMTFTLRNDYGDIMKFVDTADYQQQNYISIQIDPQSSFFSQYYLRGDPQAGYNSQENSFQFKNVDLIGKPLKKVKLMIKSNLIRDSNTTQLTNNYFFEVEAHIQDCQIGQIPYQYNNFKECTICEKGTYSFDKTQCYKCPNGAQCLGGSQIIVDKGYWRSGEYDEDIILCEHLQENCVGGTYGNNICYRGHIGGLCEECDIYGEVWGESYAKSGKYQCSECSKIANNQYIVTIVTLWTLISMVIAIKDNTEEQEQLHQKEIFERIRKRNTISKRPQNKQINSTNPQDQTSVYIKIFTNYFQIISSIATFNLQVPSGIIEFPQSVGQPIQQTINSLDCALKEFTTSMPIIYLRLVFSIIMPIVYLLIFMIGLLIYYKVINKQKNFPYYMINTALIFLLIYTQPDLVAQMIALLSCRQIGNEKYILSNVSMKCYTQDFYSWGLGFILPLLFAFIFLFPYILLRQLKNSKNNLQELKVKRKYSILYKEYTQKCYYWEFVKMAQKLSIILSLNFYSQDIKTKGILVFITITFYSISLMVFNPYKSLQINRLDHYSTNVCAISVLLGIFLYSNSYYYFVVISFTVIIAINALFILLMIRNIILGYTQKFEKPLQDLLHKLSSKIRFISNYLQKKKEKDEQKSAKRILIKQKVQKILLNLKSMNIQQKRQLAIDAYTQMIDKKLTKQELQQLNLNNQNSEKEISLKLNDEQAKKETMAQFSSRNIVIKFQQSEKSLLSTQKDKQNEEDYQYDIEEKTIKDTQIELDFKKFQK</sequence>
<feature type="transmembrane region" description="Helical" evidence="2">
    <location>
        <begin position="2064"/>
        <end position="2090"/>
    </location>
</feature>
<reference evidence="4" key="1">
    <citation type="journal article" date="2006" name="PLoS Biol.">
        <title>Macronuclear genome sequence of the ciliate Tetrahymena thermophila, a model eukaryote.</title>
        <authorList>
            <person name="Eisen J.A."/>
            <person name="Coyne R.S."/>
            <person name="Wu M."/>
            <person name="Wu D."/>
            <person name="Thiagarajan M."/>
            <person name="Wortman J.R."/>
            <person name="Badger J.H."/>
            <person name="Ren Q."/>
            <person name="Amedeo P."/>
            <person name="Jones K.M."/>
            <person name="Tallon L.J."/>
            <person name="Delcher A.L."/>
            <person name="Salzberg S.L."/>
            <person name="Silva J.C."/>
            <person name="Haas B.J."/>
            <person name="Majoros W.H."/>
            <person name="Farzad M."/>
            <person name="Carlton J.M."/>
            <person name="Smith R.K. Jr."/>
            <person name="Garg J."/>
            <person name="Pearlman R.E."/>
            <person name="Karrer K.M."/>
            <person name="Sun L."/>
            <person name="Manning G."/>
            <person name="Elde N.C."/>
            <person name="Turkewitz A.P."/>
            <person name="Asai D.J."/>
            <person name="Wilkes D.E."/>
            <person name="Wang Y."/>
            <person name="Cai H."/>
            <person name="Collins K."/>
            <person name="Stewart B.A."/>
            <person name="Lee S.R."/>
            <person name="Wilamowska K."/>
            <person name="Weinberg Z."/>
            <person name="Ruzzo W.L."/>
            <person name="Wloga D."/>
            <person name="Gaertig J."/>
            <person name="Frankel J."/>
            <person name="Tsao C.-C."/>
            <person name="Gorovsky M.A."/>
            <person name="Keeling P.J."/>
            <person name="Waller R.F."/>
            <person name="Patron N.J."/>
            <person name="Cherry J.M."/>
            <person name="Stover N.A."/>
            <person name="Krieger C.J."/>
            <person name="del Toro C."/>
            <person name="Ryder H.F."/>
            <person name="Williamson S.C."/>
            <person name="Barbeau R.A."/>
            <person name="Hamilton E.P."/>
            <person name="Orias E."/>
        </authorList>
    </citation>
    <scope>NUCLEOTIDE SEQUENCE [LARGE SCALE GENOMIC DNA]</scope>
    <source>
        <strain evidence="4">SB210</strain>
    </source>
</reference>
<feature type="transmembrane region" description="Helical" evidence="2">
    <location>
        <begin position="2102"/>
        <end position="2130"/>
    </location>
</feature>
<dbReference type="InParanoid" id="X1W3N5"/>
<evidence type="ECO:0000256" key="2">
    <source>
        <dbReference type="SAM" id="Phobius"/>
    </source>
</evidence>
<protein>
    <submittedName>
        <fullName evidence="3">Transmembrane protein, putative</fullName>
    </submittedName>
</protein>
<dbReference type="EMBL" id="GG662608">
    <property type="protein sequence ID" value="EAS00837.3"/>
    <property type="molecule type" value="Genomic_DNA"/>
</dbReference>
<feature type="transmembrane region" description="Helical" evidence="2">
    <location>
        <begin position="2287"/>
        <end position="2308"/>
    </location>
</feature>
<feature type="transmembrane region" description="Helical" evidence="2">
    <location>
        <begin position="2234"/>
        <end position="2252"/>
    </location>
</feature>
<dbReference type="RefSeq" id="XP_001021082.3">
    <property type="nucleotide sequence ID" value="XM_001021082.3"/>
</dbReference>
<keyword evidence="2" id="KW-0472">Membrane</keyword>
<dbReference type="SUPFAM" id="SSF101908">
    <property type="entry name" value="Putative isomerase YbhE"/>
    <property type="match status" value="1"/>
</dbReference>
<dbReference type="SUPFAM" id="SSF51126">
    <property type="entry name" value="Pectin lyase-like"/>
    <property type="match status" value="2"/>
</dbReference>
<dbReference type="PANTHER" id="PTHR11319">
    <property type="entry name" value="G PROTEIN-COUPLED RECEPTOR-RELATED"/>
    <property type="match status" value="1"/>
</dbReference>
<dbReference type="InterPro" id="IPR011050">
    <property type="entry name" value="Pectin_lyase_fold/virulence"/>
</dbReference>
<feature type="transmembrane region" description="Helical" evidence="2">
    <location>
        <begin position="2264"/>
        <end position="2281"/>
    </location>
</feature>
<name>X1W3N5_TETTS</name>
<gene>
    <name evidence="3" type="ORF">TTHERM_00310060</name>
</gene>
<dbReference type="PANTHER" id="PTHR11319:SF35">
    <property type="entry name" value="OUTER MEMBRANE PROTEIN PMPC-RELATED"/>
    <property type="match status" value="1"/>
</dbReference>
<keyword evidence="2" id="KW-1133">Transmembrane helix</keyword>
<organism evidence="3 4">
    <name type="scientific">Tetrahymena thermophila (strain SB210)</name>
    <dbReference type="NCBI Taxonomy" id="312017"/>
    <lineage>
        <taxon>Eukaryota</taxon>
        <taxon>Sar</taxon>
        <taxon>Alveolata</taxon>
        <taxon>Ciliophora</taxon>
        <taxon>Intramacronucleata</taxon>
        <taxon>Oligohymenophorea</taxon>
        <taxon>Hymenostomatida</taxon>
        <taxon>Tetrahymenina</taxon>
        <taxon>Tetrahymenidae</taxon>
        <taxon>Tetrahymena</taxon>
    </lineage>
</organism>
<accession>X1W3N5</accession>
<dbReference type="InterPro" id="IPR006626">
    <property type="entry name" value="PbH1"/>
</dbReference>
<evidence type="ECO:0000313" key="3">
    <source>
        <dbReference type="EMBL" id="EAS00837.3"/>
    </source>
</evidence>